<sequence>MLEGTSETVIDGHRYVHPQTGIPQLAGLGQETPIGFSEQDGQRIRMAGLTITPAFFDMNQEGLSEGFTSIRAFLDPGVWHCTLPKACALREMLQSLNRVPYRGGLGDLYRESLALGIVVELAAHLSGVQPVFGPLGRDPQRIARDARALIDADPAAIASVAKLAHDLGTNETTLRRCFKEAFGIRLFDHVRAKRLDKAREMVRMSTLQIGEIAFHCGYADPANFTHAYRRRFGRSPREDRR</sequence>
<dbReference type="InterPro" id="IPR009057">
    <property type="entry name" value="Homeodomain-like_sf"/>
</dbReference>
<dbReference type="InterPro" id="IPR018062">
    <property type="entry name" value="HTH_AraC-typ_CS"/>
</dbReference>
<dbReference type="Proteomes" id="UP000635853">
    <property type="component" value="Unassembled WGS sequence"/>
</dbReference>
<evidence type="ECO:0000256" key="1">
    <source>
        <dbReference type="ARBA" id="ARBA00023015"/>
    </source>
</evidence>
<dbReference type="PANTHER" id="PTHR47893">
    <property type="entry name" value="REGULATORY PROTEIN PCHR"/>
    <property type="match status" value="1"/>
</dbReference>
<keyword evidence="2" id="KW-0238">DNA-binding</keyword>
<evidence type="ECO:0000256" key="2">
    <source>
        <dbReference type="ARBA" id="ARBA00023125"/>
    </source>
</evidence>
<gene>
    <name evidence="5" type="ORF">JMJ92_11500</name>
</gene>
<evidence type="ECO:0000313" key="6">
    <source>
        <dbReference type="Proteomes" id="UP000635853"/>
    </source>
</evidence>
<proteinExistence type="predicted"/>
<dbReference type="InterPro" id="IPR020449">
    <property type="entry name" value="Tscrpt_reg_AraC-type_HTH"/>
</dbReference>
<dbReference type="EMBL" id="JAESIL010000043">
    <property type="protein sequence ID" value="MBL3578772.1"/>
    <property type="molecule type" value="Genomic_DNA"/>
</dbReference>
<dbReference type="Pfam" id="PF12833">
    <property type="entry name" value="HTH_18"/>
    <property type="match status" value="1"/>
</dbReference>
<name>A0ABS1RIP3_9RHOB</name>
<feature type="domain" description="HTH araC/xylS-type" evidence="4">
    <location>
        <begin position="144"/>
        <end position="241"/>
    </location>
</feature>
<accession>A0ABS1RIP3</accession>
<keyword evidence="3" id="KW-0804">Transcription</keyword>
<keyword evidence="6" id="KW-1185">Reference proteome</keyword>
<dbReference type="SMART" id="SM00342">
    <property type="entry name" value="HTH_ARAC"/>
    <property type="match status" value="1"/>
</dbReference>
<keyword evidence="1" id="KW-0805">Transcription regulation</keyword>
<protein>
    <submittedName>
        <fullName evidence="5">Helix-turn-helix transcriptional regulator</fullName>
    </submittedName>
</protein>
<organism evidence="5 6">
    <name type="scientific">Rhodovulum visakhapatnamense</name>
    <dbReference type="NCBI Taxonomy" id="364297"/>
    <lineage>
        <taxon>Bacteria</taxon>
        <taxon>Pseudomonadati</taxon>
        <taxon>Pseudomonadota</taxon>
        <taxon>Alphaproteobacteria</taxon>
        <taxon>Rhodobacterales</taxon>
        <taxon>Paracoccaceae</taxon>
        <taxon>Rhodovulum</taxon>
    </lineage>
</organism>
<evidence type="ECO:0000256" key="3">
    <source>
        <dbReference type="ARBA" id="ARBA00023163"/>
    </source>
</evidence>
<dbReference type="InterPro" id="IPR018060">
    <property type="entry name" value="HTH_AraC"/>
</dbReference>
<dbReference type="PROSITE" id="PS00041">
    <property type="entry name" value="HTH_ARAC_FAMILY_1"/>
    <property type="match status" value="1"/>
</dbReference>
<dbReference type="SUPFAM" id="SSF46689">
    <property type="entry name" value="Homeodomain-like"/>
    <property type="match status" value="1"/>
</dbReference>
<dbReference type="Gene3D" id="1.10.10.60">
    <property type="entry name" value="Homeodomain-like"/>
    <property type="match status" value="1"/>
</dbReference>
<evidence type="ECO:0000313" key="5">
    <source>
        <dbReference type="EMBL" id="MBL3578772.1"/>
    </source>
</evidence>
<dbReference type="PANTHER" id="PTHR47893:SF1">
    <property type="entry name" value="REGULATORY PROTEIN PCHR"/>
    <property type="match status" value="1"/>
</dbReference>
<dbReference type="PRINTS" id="PR00032">
    <property type="entry name" value="HTHARAC"/>
</dbReference>
<reference evidence="6" key="1">
    <citation type="submission" date="2021-01" db="EMBL/GenBank/DDBJ databases">
        <title>Draft genomes of Rhodovulum sulfidophilum.</title>
        <authorList>
            <person name="Guzman M.S."/>
        </authorList>
    </citation>
    <scope>NUCLEOTIDE SEQUENCE [LARGE SCALE GENOMIC DNA]</scope>
    <source>
        <strain evidence="6">AB19</strain>
    </source>
</reference>
<comment type="caution">
    <text evidence="5">The sequence shown here is derived from an EMBL/GenBank/DDBJ whole genome shotgun (WGS) entry which is preliminary data.</text>
</comment>
<dbReference type="RefSeq" id="WP_178390780.1">
    <property type="nucleotide sequence ID" value="NZ_JAESIL010000043.1"/>
</dbReference>
<evidence type="ECO:0000259" key="4">
    <source>
        <dbReference type="PROSITE" id="PS01124"/>
    </source>
</evidence>
<dbReference type="InterPro" id="IPR053142">
    <property type="entry name" value="PchR_regulatory_protein"/>
</dbReference>
<dbReference type="PROSITE" id="PS01124">
    <property type="entry name" value="HTH_ARAC_FAMILY_2"/>
    <property type="match status" value="1"/>
</dbReference>